<dbReference type="AlphaFoldDB" id="A0A5N6ZKX9"/>
<feature type="compositionally biased region" description="Polar residues" evidence="1">
    <location>
        <begin position="431"/>
        <end position="448"/>
    </location>
</feature>
<dbReference type="OrthoDB" id="1922977at2759"/>
<evidence type="ECO:0000313" key="4">
    <source>
        <dbReference type="Proteomes" id="UP000326268"/>
    </source>
</evidence>
<feature type="compositionally biased region" description="Polar residues" evidence="1">
    <location>
        <begin position="145"/>
        <end position="164"/>
    </location>
</feature>
<gene>
    <name evidence="3" type="ORF">BDV27DRAFT_138165</name>
</gene>
<feature type="compositionally biased region" description="Basic and acidic residues" evidence="1">
    <location>
        <begin position="226"/>
        <end position="240"/>
    </location>
</feature>
<feature type="compositionally biased region" description="Low complexity" evidence="1">
    <location>
        <begin position="717"/>
        <end position="732"/>
    </location>
</feature>
<feature type="compositionally biased region" description="Polar residues" evidence="1">
    <location>
        <begin position="260"/>
        <end position="278"/>
    </location>
</feature>
<feature type="compositionally biased region" description="Low complexity" evidence="1">
    <location>
        <begin position="492"/>
        <end position="504"/>
    </location>
</feature>
<feature type="compositionally biased region" description="Acidic residues" evidence="1">
    <location>
        <begin position="733"/>
        <end position="748"/>
    </location>
</feature>
<reference evidence="3 4" key="1">
    <citation type="submission" date="2019-04" db="EMBL/GenBank/DDBJ databases">
        <title>Friends and foes A comparative genomics studyof 23 Aspergillus species from section Flavi.</title>
        <authorList>
            <consortium name="DOE Joint Genome Institute"/>
            <person name="Kjaerbolling I."/>
            <person name="Vesth T."/>
            <person name="Frisvad J.C."/>
            <person name="Nybo J.L."/>
            <person name="Theobald S."/>
            <person name="Kildgaard S."/>
            <person name="Isbrandt T."/>
            <person name="Kuo A."/>
            <person name="Sato A."/>
            <person name="Lyhne E.K."/>
            <person name="Kogle M.E."/>
            <person name="Wiebenga A."/>
            <person name="Kun R.S."/>
            <person name="Lubbers R.J."/>
            <person name="Makela M.R."/>
            <person name="Barry K."/>
            <person name="Chovatia M."/>
            <person name="Clum A."/>
            <person name="Daum C."/>
            <person name="Haridas S."/>
            <person name="He G."/>
            <person name="LaButti K."/>
            <person name="Lipzen A."/>
            <person name="Mondo S."/>
            <person name="Riley R."/>
            <person name="Salamov A."/>
            <person name="Simmons B.A."/>
            <person name="Magnuson J.K."/>
            <person name="Henrissat B."/>
            <person name="Mortensen U.H."/>
            <person name="Larsen T.O."/>
            <person name="Devries R.P."/>
            <person name="Grigoriev I.V."/>
            <person name="Machida M."/>
            <person name="Baker S.E."/>
            <person name="Andersen M.R."/>
        </authorList>
    </citation>
    <scope>NUCLEOTIDE SEQUENCE [LARGE SCALE GENOMIC DNA]</scope>
    <source>
        <strain evidence="3 4">CBS 763.97</strain>
    </source>
</reference>
<feature type="region of interest" description="Disordered" evidence="1">
    <location>
        <begin position="321"/>
        <end position="374"/>
    </location>
</feature>
<feature type="region of interest" description="Disordered" evidence="1">
    <location>
        <begin position="404"/>
        <end position="521"/>
    </location>
</feature>
<feature type="compositionally biased region" description="Polar residues" evidence="1">
    <location>
        <begin position="100"/>
        <end position="112"/>
    </location>
</feature>
<sequence>MSVNVEPFVPAGRIADEATPKLIGQDLSAKSVSSPPTTDAQVISNGGKSPAQLRVQAQGALLSLAPHSIRYSELVGEGINPVILRQLYEEVGIKVPTPQPDTASTQASSLVSTPRGHSVTDLTASVETAGSGDIPATEAVRAENVTQSTGLAGNASTSAPSSQPCAAKPMERKEVIARMLAAKAAKSTRVPTSPPGDVTKEAPTSDSSTTDVEKTGGTGVSTEAPAPEKEVRVREKNKAQTELARQRIELLKKQGLMRLQQKSTSGDVSPSNDLSNTKTTRDLTPALNSSSIQHPLPERPPDPETGAFARIPGLFMTEVAQEAHDDPSTTPTPALVVDSTPQPRFNQRKRPRASDFDEPVPLPRKTSNNGVNNSVSGDRLIIDISDDDLYGDDEDDAMDIETFQENDVPSVLEGPAGNYLAAESLPPRPVTSPSQGASLSVTPQFPRNNDQEDLRRKDLEIQAMHRRIAELEERKKAKLAASRTQSPRAADSESSPPETSPPTDTEARETPVQAAPAFAEHNLSQVNAMDALQETTSSVPNHHPSSNGLSCRLDSMDVEQLKDMKSKVLRKREIEAGVPALDAEIKRSETRLEEFNLEQEKLLLDISRGKEGRQQLLEELGNLNAELDGLSLEEVESALDRLRTMQESANEAQDLQPITPDDKDIEMSNGSEAETQLQEEKGSVLEPSVNTPIDTGSPSRPSDITAAQHDVSEASRESTPTSSSGSTGSSMDESSDSDSDDSDDDSDDSASAGPGESNAQSPVPDVHMSGVSDGVKDTNQVEPSPLSEERHGHLPDQSQATNVTDQSDMSSSSSEQDVEMTEDQASDKSTVSEAYEPPEPEGNASPADSVYSPPFSPASLGPVEPTVPSSPVQNTQNTGEPPAGPTQESGVSQFGNNQNARQPGDSDQKFSPYVSPLKSFKAFRYHPKYTDEVTGGYRSLTYSHNIDPMVYLCPFEGAGGVCNDRSCEFQHFRDMTLSDDKILVQMGSLREGKTPEEKDNYIAGLKNIINDMRRDKVKDFNTVAMEIAAYRRRFLQDPSRVLPL</sequence>
<organism evidence="3 4">
    <name type="scientific">Aspergillus caelatus</name>
    <dbReference type="NCBI Taxonomy" id="61420"/>
    <lineage>
        <taxon>Eukaryota</taxon>
        <taxon>Fungi</taxon>
        <taxon>Dikarya</taxon>
        <taxon>Ascomycota</taxon>
        <taxon>Pezizomycotina</taxon>
        <taxon>Eurotiomycetes</taxon>
        <taxon>Eurotiomycetidae</taxon>
        <taxon>Eurotiales</taxon>
        <taxon>Aspergillaceae</taxon>
        <taxon>Aspergillus</taxon>
        <taxon>Aspergillus subgen. Circumdati</taxon>
    </lineage>
</organism>
<evidence type="ECO:0000259" key="2">
    <source>
        <dbReference type="Pfam" id="PF10650"/>
    </source>
</evidence>
<feature type="compositionally biased region" description="Polar residues" evidence="1">
    <location>
        <begin position="28"/>
        <end position="46"/>
    </location>
</feature>
<feature type="region of interest" description="Disordered" evidence="1">
    <location>
        <begin position="27"/>
        <end position="46"/>
    </location>
</feature>
<feature type="domain" description="Putative zinc-finger" evidence="2">
    <location>
        <begin position="952"/>
        <end position="973"/>
    </location>
</feature>
<dbReference type="EMBL" id="ML737923">
    <property type="protein sequence ID" value="KAE8358135.1"/>
    <property type="molecule type" value="Genomic_DNA"/>
</dbReference>
<proteinExistence type="predicted"/>
<dbReference type="RefSeq" id="XP_031921216.1">
    <property type="nucleotide sequence ID" value="XM_032069170.1"/>
</dbReference>
<feature type="region of interest" description="Disordered" evidence="1">
    <location>
        <begin position="254"/>
        <end position="308"/>
    </location>
</feature>
<feature type="compositionally biased region" description="Polar residues" evidence="1">
    <location>
        <begin position="688"/>
        <end position="702"/>
    </location>
</feature>
<feature type="compositionally biased region" description="Basic and acidic residues" evidence="1">
    <location>
        <begin position="449"/>
        <end position="460"/>
    </location>
</feature>
<keyword evidence="4" id="KW-1185">Reference proteome</keyword>
<evidence type="ECO:0000256" key="1">
    <source>
        <dbReference type="SAM" id="MobiDB-lite"/>
    </source>
</evidence>
<accession>A0A5N6ZKX9</accession>
<feature type="compositionally biased region" description="Low complexity" evidence="1">
    <location>
        <begin position="803"/>
        <end position="815"/>
    </location>
</feature>
<dbReference type="Pfam" id="PF10650">
    <property type="entry name" value="zf-C3H1"/>
    <property type="match status" value="1"/>
</dbReference>
<feature type="region of interest" description="Disordered" evidence="1">
    <location>
        <begin position="641"/>
        <end position="912"/>
    </location>
</feature>
<feature type="region of interest" description="Disordered" evidence="1">
    <location>
        <begin position="97"/>
        <end position="117"/>
    </location>
</feature>
<feature type="region of interest" description="Disordered" evidence="1">
    <location>
        <begin position="181"/>
        <end position="240"/>
    </location>
</feature>
<dbReference type="Proteomes" id="UP000326268">
    <property type="component" value="Unassembled WGS sequence"/>
</dbReference>
<name>A0A5N6ZKX9_9EURO</name>
<evidence type="ECO:0000313" key="3">
    <source>
        <dbReference type="EMBL" id="KAE8358135.1"/>
    </source>
</evidence>
<dbReference type="GeneID" id="43653616"/>
<feature type="compositionally biased region" description="Polar residues" evidence="1">
    <location>
        <begin position="867"/>
        <end position="879"/>
    </location>
</feature>
<feature type="compositionally biased region" description="Polar residues" evidence="1">
    <location>
        <begin position="886"/>
        <end position="901"/>
    </location>
</feature>
<protein>
    <recommendedName>
        <fullName evidence="2">Putative zinc-finger domain-containing protein</fullName>
    </recommendedName>
</protein>
<feature type="region of interest" description="Disordered" evidence="1">
    <location>
        <begin position="145"/>
        <end position="169"/>
    </location>
</feature>
<dbReference type="InterPro" id="IPR019607">
    <property type="entry name" value="Putative_zinc-finger_domain"/>
</dbReference>